<feature type="repeat" description="ANK" evidence="3">
    <location>
        <begin position="270"/>
        <end position="302"/>
    </location>
</feature>
<evidence type="ECO:0000259" key="5">
    <source>
        <dbReference type="PROSITE" id="PS51698"/>
    </source>
</evidence>
<dbReference type="OrthoDB" id="20872at2759"/>
<feature type="repeat" description="ANK" evidence="3">
    <location>
        <begin position="164"/>
        <end position="196"/>
    </location>
</feature>
<evidence type="ECO:0000313" key="7">
    <source>
        <dbReference type="Proteomes" id="UP000794436"/>
    </source>
</evidence>
<keyword evidence="1" id="KW-0677">Repeat</keyword>
<proteinExistence type="predicted"/>
<feature type="repeat" description="ANK" evidence="3">
    <location>
        <begin position="197"/>
        <end position="229"/>
    </location>
</feature>
<keyword evidence="2 3" id="KW-0040">ANK repeat</keyword>
<dbReference type="InterPro" id="IPR013083">
    <property type="entry name" value="Znf_RING/FYVE/PHD"/>
</dbReference>
<dbReference type="Proteomes" id="UP000794436">
    <property type="component" value="Unassembled WGS sequence"/>
</dbReference>
<dbReference type="SUPFAM" id="SSF48403">
    <property type="entry name" value="Ankyrin repeat"/>
    <property type="match status" value="1"/>
</dbReference>
<evidence type="ECO:0000256" key="2">
    <source>
        <dbReference type="ARBA" id="ARBA00023043"/>
    </source>
</evidence>
<evidence type="ECO:0000256" key="4">
    <source>
        <dbReference type="SAM" id="MobiDB-lite"/>
    </source>
</evidence>
<dbReference type="PRINTS" id="PR01415">
    <property type="entry name" value="ANKYRIN"/>
</dbReference>
<dbReference type="SMART" id="SM00504">
    <property type="entry name" value="Ubox"/>
    <property type="match status" value="1"/>
</dbReference>
<feature type="region of interest" description="Disordered" evidence="4">
    <location>
        <begin position="504"/>
        <end position="539"/>
    </location>
</feature>
<evidence type="ECO:0000256" key="1">
    <source>
        <dbReference type="ARBA" id="ARBA00022737"/>
    </source>
</evidence>
<feature type="region of interest" description="Disordered" evidence="4">
    <location>
        <begin position="65"/>
        <end position="90"/>
    </location>
</feature>
<feature type="repeat" description="ANK" evidence="3">
    <location>
        <begin position="237"/>
        <end position="269"/>
    </location>
</feature>
<dbReference type="SMART" id="SM00248">
    <property type="entry name" value="ANK"/>
    <property type="match status" value="5"/>
</dbReference>
<feature type="region of interest" description="Disordered" evidence="4">
    <location>
        <begin position="331"/>
        <end position="367"/>
    </location>
</feature>
<reference evidence="6" key="1">
    <citation type="submission" date="2019-03" db="EMBL/GenBank/DDBJ databases">
        <title>Long read genome sequence of the mycoparasitic Pythium oligandrum ATCC 38472 isolated from sugarbeet rhizosphere.</title>
        <authorList>
            <person name="Gaulin E."/>
        </authorList>
    </citation>
    <scope>NUCLEOTIDE SEQUENCE</scope>
    <source>
        <strain evidence="6">ATCC 38472_TT</strain>
    </source>
</reference>
<dbReference type="Gene3D" id="3.30.40.10">
    <property type="entry name" value="Zinc/RING finger domain, C3HC4 (zinc finger)"/>
    <property type="match status" value="1"/>
</dbReference>
<feature type="region of interest" description="Disordered" evidence="4">
    <location>
        <begin position="386"/>
        <end position="434"/>
    </location>
</feature>
<dbReference type="PANTHER" id="PTHR24171">
    <property type="entry name" value="ANKYRIN REPEAT DOMAIN-CONTAINING PROTEIN 39-RELATED"/>
    <property type="match status" value="1"/>
</dbReference>
<dbReference type="CDD" id="cd16664">
    <property type="entry name" value="RING-Ubox_PUB"/>
    <property type="match status" value="1"/>
</dbReference>
<dbReference type="Pfam" id="PF04564">
    <property type="entry name" value="U-box"/>
    <property type="match status" value="1"/>
</dbReference>
<dbReference type="InterPro" id="IPR045210">
    <property type="entry name" value="RING-Ubox_PUB"/>
</dbReference>
<feature type="compositionally biased region" description="Basic residues" evidence="4">
    <location>
        <begin position="419"/>
        <end position="431"/>
    </location>
</feature>
<dbReference type="InterPro" id="IPR003613">
    <property type="entry name" value="Ubox_domain"/>
</dbReference>
<dbReference type="PROSITE" id="PS51698">
    <property type="entry name" value="U_BOX"/>
    <property type="match status" value="1"/>
</dbReference>
<protein>
    <recommendedName>
        <fullName evidence="5">U-box domain-containing protein</fullName>
    </recommendedName>
</protein>
<dbReference type="PROSITE" id="PS50088">
    <property type="entry name" value="ANK_REPEAT"/>
    <property type="match status" value="5"/>
</dbReference>
<feature type="compositionally biased region" description="Low complexity" evidence="4">
    <location>
        <begin position="526"/>
        <end position="539"/>
    </location>
</feature>
<dbReference type="InterPro" id="IPR036770">
    <property type="entry name" value="Ankyrin_rpt-contain_sf"/>
</dbReference>
<name>A0A8K1C971_PYTOL</name>
<dbReference type="InterPro" id="IPR002110">
    <property type="entry name" value="Ankyrin_rpt"/>
</dbReference>
<dbReference type="EMBL" id="SPLM01000111">
    <property type="protein sequence ID" value="TMW58493.1"/>
    <property type="molecule type" value="Genomic_DNA"/>
</dbReference>
<feature type="compositionally biased region" description="Acidic residues" evidence="4">
    <location>
        <begin position="396"/>
        <end position="411"/>
    </location>
</feature>
<keyword evidence="7" id="KW-1185">Reference proteome</keyword>
<sequence length="539" mass="58890">MGGGDAMVQGLDPRYVRFPDMYRLYDFHVGPKKHQQRSFQGGQMILFVRSPDDDELDSVQAIQVVGDDGEPITNPKGKEKEGAEEDETPKETNADFVVLYVSGDKIVLDKATLNQPNNDGWTPLHACCHTQNAQEAGITILKELVDRKADLSLVTRRGPGSFACGFTPLHIAVAYGLEALALKLIRAGANVNTKNTIGWTPLYDACHRGYTSVARELLKAGAKHDVICPEFALCPYPGQYPLAEAARQGAVDTVKALLEWGVDKNAVNTLGWTAMHEAAYHNRVGVVKLLIVYGADVLIKTKKGSLARDVTISSEIRGMLEDITTAALAAASPKREKTAIQDGSGDVEAEKPSSPKKSPAKTVPLSRKEEYTLLGDLPNLEARSAAPTIAIKDADDAADDEDGKADDEDVAEPSTASTTKHKKKRKHKKHGREVPPEYKCAVTLKLLKDPLRSPYGQVFEREVLEAWFRDFGNRCPLTGQPLSMAEIIPDDKLRAEIRNWKRGTRKLKEGGQDITPSEAKGEAKMPDPVAAAADDPYDF</sequence>
<organism evidence="6 7">
    <name type="scientific">Pythium oligandrum</name>
    <name type="common">Mycoparasitic fungus</name>
    <dbReference type="NCBI Taxonomy" id="41045"/>
    <lineage>
        <taxon>Eukaryota</taxon>
        <taxon>Sar</taxon>
        <taxon>Stramenopiles</taxon>
        <taxon>Oomycota</taxon>
        <taxon>Peronosporomycetes</taxon>
        <taxon>Pythiales</taxon>
        <taxon>Pythiaceae</taxon>
        <taxon>Pythium</taxon>
    </lineage>
</organism>
<accession>A0A8K1C971</accession>
<feature type="repeat" description="ANK" evidence="3">
    <location>
        <begin position="119"/>
        <end position="156"/>
    </location>
</feature>
<evidence type="ECO:0000256" key="3">
    <source>
        <dbReference type="PROSITE-ProRule" id="PRU00023"/>
    </source>
</evidence>
<dbReference type="SUPFAM" id="SSF57850">
    <property type="entry name" value="RING/U-box"/>
    <property type="match status" value="1"/>
</dbReference>
<evidence type="ECO:0000313" key="6">
    <source>
        <dbReference type="EMBL" id="TMW58493.1"/>
    </source>
</evidence>
<dbReference type="GO" id="GO:0085020">
    <property type="term" value="P:protein K6-linked ubiquitination"/>
    <property type="evidence" value="ECO:0007669"/>
    <property type="project" value="TreeGrafter"/>
</dbReference>
<dbReference type="Gene3D" id="1.25.40.20">
    <property type="entry name" value="Ankyrin repeat-containing domain"/>
    <property type="match status" value="2"/>
</dbReference>
<dbReference type="Pfam" id="PF12796">
    <property type="entry name" value="Ank_2"/>
    <property type="match status" value="2"/>
</dbReference>
<dbReference type="PANTHER" id="PTHR24171:SF8">
    <property type="entry name" value="BRCA1-ASSOCIATED RING DOMAIN PROTEIN 1"/>
    <property type="match status" value="1"/>
</dbReference>
<comment type="caution">
    <text evidence="6">The sequence shown here is derived from an EMBL/GenBank/DDBJ whole genome shotgun (WGS) entry which is preliminary data.</text>
</comment>
<dbReference type="PROSITE" id="PS50297">
    <property type="entry name" value="ANK_REP_REGION"/>
    <property type="match status" value="4"/>
</dbReference>
<gene>
    <name evidence="6" type="ORF">Poli38472_010052</name>
</gene>
<dbReference type="GO" id="GO:0004842">
    <property type="term" value="F:ubiquitin-protein transferase activity"/>
    <property type="evidence" value="ECO:0007669"/>
    <property type="project" value="InterPro"/>
</dbReference>
<feature type="domain" description="U-box" evidence="5">
    <location>
        <begin position="433"/>
        <end position="507"/>
    </location>
</feature>
<dbReference type="AlphaFoldDB" id="A0A8K1C971"/>